<accession>A0A016SFS1</accession>
<dbReference type="Pfam" id="PF24415">
    <property type="entry name" value="Ig_Irg-7"/>
    <property type="match status" value="1"/>
</dbReference>
<dbReference type="SMART" id="SM00327">
    <property type="entry name" value="VWA"/>
    <property type="match status" value="1"/>
</dbReference>
<dbReference type="InterPro" id="IPR057085">
    <property type="entry name" value="Ig_Irg-7"/>
</dbReference>
<evidence type="ECO:0000256" key="1">
    <source>
        <dbReference type="SAM" id="MobiDB-lite"/>
    </source>
</evidence>
<feature type="compositionally biased region" description="Basic and acidic residues" evidence="1">
    <location>
        <begin position="252"/>
        <end position="265"/>
    </location>
</feature>
<dbReference type="Proteomes" id="UP000024635">
    <property type="component" value="Unassembled WGS sequence"/>
</dbReference>
<feature type="compositionally biased region" description="Low complexity" evidence="1">
    <location>
        <begin position="648"/>
        <end position="671"/>
    </location>
</feature>
<feature type="compositionally biased region" description="Low complexity" evidence="1">
    <location>
        <begin position="682"/>
        <end position="695"/>
    </location>
</feature>
<dbReference type="InterPro" id="IPR002035">
    <property type="entry name" value="VWF_A"/>
</dbReference>
<feature type="compositionally biased region" description="Basic and acidic residues" evidence="1">
    <location>
        <begin position="295"/>
        <end position="317"/>
    </location>
</feature>
<feature type="compositionally biased region" description="Polar residues" evidence="1">
    <location>
        <begin position="696"/>
        <end position="710"/>
    </location>
</feature>
<dbReference type="Pfam" id="PF00092">
    <property type="entry name" value="VWA"/>
    <property type="match status" value="1"/>
</dbReference>
<protein>
    <recommendedName>
        <fullName evidence="2">VWFA domain-containing protein</fullName>
    </recommendedName>
</protein>
<dbReference type="PANTHER" id="PTHR47324">
    <property type="entry name" value="PROTEIN IRG-7-RELATED"/>
    <property type="match status" value="1"/>
</dbReference>
<comment type="caution">
    <text evidence="3">The sequence shown here is derived from an EMBL/GenBank/DDBJ whole genome shotgun (WGS) entry which is preliminary data.</text>
</comment>
<dbReference type="PROSITE" id="PS50234">
    <property type="entry name" value="VWFA"/>
    <property type="match status" value="1"/>
</dbReference>
<evidence type="ECO:0000313" key="4">
    <source>
        <dbReference type="Proteomes" id="UP000024635"/>
    </source>
</evidence>
<keyword evidence="4" id="KW-1185">Reference proteome</keyword>
<feature type="region of interest" description="Disordered" evidence="1">
    <location>
        <begin position="642"/>
        <end position="710"/>
    </location>
</feature>
<feature type="region of interest" description="Disordered" evidence="1">
    <location>
        <begin position="290"/>
        <end position="343"/>
    </location>
</feature>
<proteinExistence type="predicted"/>
<dbReference type="OrthoDB" id="5867826at2759"/>
<feature type="compositionally biased region" description="Pro residues" evidence="1">
    <location>
        <begin position="672"/>
        <end position="681"/>
    </location>
</feature>
<dbReference type="PANTHER" id="PTHR47324:SF1">
    <property type="entry name" value="EGF-LIKE DOMAIN-CONTAINING PROTEIN-RELATED"/>
    <property type="match status" value="1"/>
</dbReference>
<feature type="domain" description="VWFA" evidence="2">
    <location>
        <begin position="718"/>
        <end position="899"/>
    </location>
</feature>
<dbReference type="AlphaFoldDB" id="A0A016SFS1"/>
<organism evidence="3 4">
    <name type="scientific">Ancylostoma ceylanicum</name>
    <dbReference type="NCBI Taxonomy" id="53326"/>
    <lineage>
        <taxon>Eukaryota</taxon>
        <taxon>Metazoa</taxon>
        <taxon>Ecdysozoa</taxon>
        <taxon>Nematoda</taxon>
        <taxon>Chromadorea</taxon>
        <taxon>Rhabditida</taxon>
        <taxon>Rhabditina</taxon>
        <taxon>Rhabditomorpha</taxon>
        <taxon>Strongyloidea</taxon>
        <taxon>Ancylostomatidae</taxon>
        <taxon>Ancylostomatinae</taxon>
        <taxon>Ancylostoma</taxon>
    </lineage>
</organism>
<sequence length="913" mass="101521">MDPEALYQENLKRRRDEGLRLVQEIRYKRSCFRLALTFPSEKQIQRRIKNFLRIVIQVTRSNNIGATYAEPRGKRPEYFAGMEASLYRSRIEILQLEACNIMERIRSAGEGLAMTYELYKFLVRAEDASEESQQVFYQKEEQGVSLDPAFTSDFVRKELDFIDNLKLQVDTEMREADLQMEKENRDGAFQQLKEMVCELRQDLGERCIELQEQISRQNEDIKSIVEGMEFIRKALNDSSKEVLEQGTSPNQVRKDYSADEGREDAISWDGNETDDNEDWEVVQQGDNVTAALDPDDQHGQQEADDHQVSEVQKDVHDNGASNADSRRQCHDSDASQGRYPGAHRRREIEERMLELEHLISKGKGIPERVNLVYVSSKKCGSAPPDSAMFPLARLAYTSGGNVIFTDSENLTKYLHAYLPTVYSKSILANPTLHSNFACPVNKDWHVQVDSNTASFFVATTSTFGSVGVIDPKDRIIMPTVLYKVGRTKLYRINSSNSSGVYTLSLASPGACYAHVYTGNKAKVFASFALTSPNDSNGSHNDGEFLSPCRGVANIATFHLHAAHVKESLLFVEGYNPETNLKLFHSELHRRINCSFEYYSAPFVCNTETLGLAVHGVDEAGQPFKRQEIFFCRTRTIEVSTTAATNKPPTIASSSSKAVSTKASTSPSTKPITKPPSKPTTRPPTKSTTNSRPSTNHPLASSTKPTAGTTAAPSSLRFDVVFLVDVSQDAKDLLNDMIKFAGSLMSAFEVSQDNARAAVVSVGALDSNAIGSLNAISSQEMLDQYLKMLFQYDEFDEQGQDIVGALRITVFDDFLKSGYRKDINNHLIIYVTATTNFNEDPQAVAQKILSDGTYGIVTVGYGPQATDKKALQRISGGEKCTFSANNKDSLYGHAPAIQALIKEASSNEGKYCGI</sequence>
<dbReference type="SUPFAM" id="SSF53300">
    <property type="entry name" value="vWA-like"/>
    <property type="match status" value="1"/>
</dbReference>
<gene>
    <name evidence="3" type="primary">Acey_s0235.g3175</name>
    <name evidence="3" type="ORF">Y032_0235g3175</name>
</gene>
<dbReference type="InterPro" id="IPR036465">
    <property type="entry name" value="vWFA_dom_sf"/>
</dbReference>
<feature type="compositionally biased region" description="Basic and acidic residues" evidence="1">
    <location>
        <begin position="324"/>
        <end position="333"/>
    </location>
</feature>
<dbReference type="InterPro" id="IPR053295">
    <property type="entry name" value="Innate_immunity_reg"/>
</dbReference>
<dbReference type="STRING" id="53326.A0A016SFS1"/>
<feature type="region of interest" description="Disordered" evidence="1">
    <location>
        <begin position="239"/>
        <end position="276"/>
    </location>
</feature>
<evidence type="ECO:0000259" key="2">
    <source>
        <dbReference type="PROSITE" id="PS50234"/>
    </source>
</evidence>
<evidence type="ECO:0000313" key="3">
    <source>
        <dbReference type="EMBL" id="EYB89139.1"/>
    </source>
</evidence>
<name>A0A016SFS1_9BILA</name>
<dbReference type="Gene3D" id="3.40.50.410">
    <property type="entry name" value="von Willebrand factor, type A domain"/>
    <property type="match status" value="1"/>
</dbReference>
<dbReference type="EMBL" id="JARK01001571">
    <property type="protein sequence ID" value="EYB89139.1"/>
    <property type="molecule type" value="Genomic_DNA"/>
</dbReference>
<reference evidence="4" key="1">
    <citation type="journal article" date="2015" name="Nat. Genet.">
        <title>The genome and transcriptome of the zoonotic hookworm Ancylostoma ceylanicum identify infection-specific gene families.</title>
        <authorList>
            <person name="Schwarz E.M."/>
            <person name="Hu Y."/>
            <person name="Antoshechkin I."/>
            <person name="Miller M.M."/>
            <person name="Sternberg P.W."/>
            <person name="Aroian R.V."/>
        </authorList>
    </citation>
    <scope>NUCLEOTIDE SEQUENCE</scope>
    <source>
        <strain evidence="4">HY135</strain>
    </source>
</reference>